<dbReference type="InterPro" id="IPR002523">
    <property type="entry name" value="MgTranspt_CorA/ZnTranspt_ZntB"/>
</dbReference>
<dbReference type="RefSeq" id="WP_186976727.1">
    <property type="nucleotide sequence ID" value="NZ_JACOOH010000006.1"/>
</dbReference>
<gene>
    <name evidence="8 9" type="primary">corA</name>
    <name evidence="9" type="ORF">H8S64_13820</name>
</gene>
<dbReference type="SUPFAM" id="SSF144083">
    <property type="entry name" value="Magnesium transport protein CorA, transmembrane region"/>
    <property type="match status" value="1"/>
</dbReference>
<accession>A0ABR7D2J0</accession>
<keyword evidence="7 8" id="KW-0472">Membrane</keyword>
<evidence type="ECO:0000256" key="5">
    <source>
        <dbReference type="ARBA" id="ARBA00022692"/>
    </source>
</evidence>
<proteinExistence type="inferred from homology"/>
<evidence type="ECO:0000256" key="6">
    <source>
        <dbReference type="ARBA" id="ARBA00022989"/>
    </source>
</evidence>
<keyword evidence="10" id="KW-1185">Reference proteome</keyword>
<organism evidence="9 10">
    <name type="scientific">Butyricimonas hominis</name>
    <dbReference type="NCBI Taxonomy" id="2763032"/>
    <lineage>
        <taxon>Bacteria</taxon>
        <taxon>Pseudomonadati</taxon>
        <taxon>Bacteroidota</taxon>
        <taxon>Bacteroidia</taxon>
        <taxon>Bacteroidales</taxon>
        <taxon>Odoribacteraceae</taxon>
        <taxon>Butyricimonas</taxon>
    </lineage>
</organism>
<dbReference type="InterPro" id="IPR045861">
    <property type="entry name" value="CorA_cytoplasmic_dom"/>
</dbReference>
<evidence type="ECO:0000256" key="7">
    <source>
        <dbReference type="ARBA" id="ARBA00023136"/>
    </source>
</evidence>
<keyword evidence="8" id="KW-0460">Magnesium</keyword>
<dbReference type="SUPFAM" id="SSF143865">
    <property type="entry name" value="CorA soluble domain-like"/>
    <property type="match status" value="1"/>
</dbReference>
<keyword evidence="8" id="KW-0406">Ion transport</keyword>
<dbReference type="NCBIfam" id="TIGR00383">
    <property type="entry name" value="corA"/>
    <property type="match status" value="1"/>
</dbReference>
<dbReference type="Proteomes" id="UP000646484">
    <property type="component" value="Unassembled WGS sequence"/>
</dbReference>
<comment type="subcellular location">
    <subcellularLocation>
        <location evidence="1">Cell membrane</location>
        <topology evidence="1">Multi-pass membrane protein</topology>
    </subcellularLocation>
    <subcellularLocation>
        <location evidence="8">Membrane</location>
        <topology evidence="8">Multi-pass membrane protein</topology>
    </subcellularLocation>
</comment>
<comment type="function">
    <text evidence="8">Mediates influx of magnesium ions.</text>
</comment>
<keyword evidence="3 8" id="KW-0813">Transport</keyword>
<feature type="transmembrane region" description="Helical" evidence="8">
    <location>
        <begin position="327"/>
        <end position="347"/>
    </location>
</feature>
<dbReference type="PANTHER" id="PTHR46494:SF1">
    <property type="entry name" value="CORA FAMILY METAL ION TRANSPORTER (EUROFUNG)"/>
    <property type="match status" value="1"/>
</dbReference>
<evidence type="ECO:0000313" key="9">
    <source>
        <dbReference type="EMBL" id="MBC5622178.1"/>
    </source>
</evidence>
<dbReference type="Gene3D" id="1.20.58.340">
    <property type="entry name" value="Magnesium transport protein CorA, transmembrane region"/>
    <property type="match status" value="2"/>
</dbReference>
<dbReference type="EMBL" id="JACOOH010000006">
    <property type="protein sequence ID" value="MBC5622178.1"/>
    <property type="molecule type" value="Genomic_DNA"/>
</dbReference>
<keyword evidence="4 8" id="KW-1003">Cell membrane</keyword>
<dbReference type="Gene3D" id="3.30.460.20">
    <property type="entry name" value="CorA soluble domain-like"/>
    <property type="match status" value="1"/>
</dbReference>
<comment type="similarity">
    <text evidence="2 8">Belongs to the CorA metal ion transporter (MIT) (TC 1.A.35) family.</text>
</comment>
<dbReference type="InterPro" id="IPR045863">
    <property type="entry name" value="CorA_TM1_TM2"/>
</dbReference>
<evidence type="ECO:0000256" key="1">
    <source>
        <dbReference type="ARBA" id="ARBA00004651"/>
    </source>
</evidence>
<evidence type="ECO:0000256" key="8">
    <source>
        <dbReference type="RuleBase" id="RU362010"/>
    </source>
</evidence>
<dbReference type="PANTHER" id="PTHR46494">
    <property type="entry name" value="CORA FAMILY METAL ION TRANSPORTER (EUROFUNG)"/>
    <property type="match status" value="1"/>
</dbReference>
<protein>
    <recommendedName>
        <fullName evidence="8">Magnesium transport protein CorA</fullName>
    </recommendedName>
</protein>
<comment type="caution">
    <text evidence="9">The sequence shown here is derived from an EMBL/GenBank/DDBJ whole genome shotgun (WGS) entry which is preliminary data.</text>
</comment>
<evidence type="ECO:0000256" key="2">
    <source>
        <dbReference type="ARBA" id="ARBA00009765"/>
    </source>
</evidence>
<dbReference type="Pfam" id="PF01544">
    <property type="entry name" value="CorA"/>
    <property type="match status" value="1"/>
</dbReference>
<keyword evidence="6 8" id="KW-1133">Transmembrane helix</keyword>
<evidence type="ECO:0000256" key="4">
    <source>
        <dbReference type="ARBA" id="ARBA00022475"/>
    </source>
</evidence>
<keyword evidence="5 8" id="KW-0812">Transmembrane</keyword>
<feature type="transmembrane region" description="Helical" evidence="8">
    <location>
        <begin position="295"/>
        <end position="315"/>
    </location>
</feature>
<dbReference type="InterPro" id="IPR004488">
    <property type="entry name" value="Mg/Co-transport_prot_CorA"/>
</dbReference>
<name>A0ABR7D2J0_9BACT</name>
<dbReference type="CDD" id="cd12828">
    <property type="entry name" value="TmCorA-like_1"/>
    <property type="match status" value="1"/>
</dbReference>
<reference evidence="9 10" key="1">
    <citation type="submission" date="2020-08" db="EMBL/GenBank/DDBJ databases">
        <title>Genome public.</title>
        <authorList>
            <person name="Liu C."/>
            <person name="Sun Q."/>
        </authorList>
    </citation>
    <scope>NUCLEOTIDE SEQUENCE [LARGE SCALE GENOMIC DNA]</scope>
    <source>
        <strain evidence="9 10">NSJ-56</strain>
    </source>
</reference>
<evidence type="ECO:0000313" key="10">
    <source>
        <dbReference type="Proteomes" id="UP000646484"/>
    </source>
</evidence>
<sequence length="353" mass="40910">MARFLKDRTKSQGAAPGSLIFIGKQKMTKNSIHVIQYTPEGVKESFPETVDGISNMVSNDHMTWINISGLQNTGLIAEIGKAFDISSLFLEDILNTDQRPRFSDESDHLYIIAKSFYLGKEDDVVHMEQLSFIVGSHYLITVQETDADYFKDVKKRLYDGKTRIRTYGTDYLCYALLDTIVDSYIINLEILGADIESRGKTILESDVKTIEGLYHYKTELSYIRKNVRPFKEVTSRFTNCDSPLINERTYTYLHDLDDLVLQAQEAIEIYYSMVSDQINLYQTNTSNRINDVMKVLTIFSAIFIPLTFIAGIYGMNFQYMPELNHRYAYFILWGIMILITIIMLLYFKRKKWL</sequence>
<evidence type="ECO:0000256" key="3">
    <source>
        <dbReference type="ARBA" id="ARBA00022448"/>
    </source>
</evidence>